<dbReference type="EMBL" id="CP091430">
    <property type="protein sequence ID" value="UVI32072.1"/>
    <property type="molecule type" value="Genomic_DNA"/>
</dbReference>
<name>A0ABY5SDN8_9BACL</name>
<reference evidence="1" key="1">
    <citation type="submission" date="2022-01" db="EMBL/GenBank/DDBJ databases">
        <title>Paenibacillus spongiae sp. nov., isolated from marine sponge.</title>
        <authorList>
            <person name="Li Z."/>
            <person name="Zhang M."/>
        </authorList>
    </citation>
    <scope>NUCLEOTIDE SEQUENCE</scope>
    <source>
        <strain evidence="1">PHS-Z3</strain>
    </source>
</reference>
<evidence type="ECO:0008006" key="3">
    <source>
        <dbReference type="Google" id="ProtNLM"/>
    </source>
</evidence>
<dbReference type="Proteomes" id="UP001057877">
    <property type="component" value="Chromosome"/>
</dbReference>
<proteinExistence type="predicted"/>
<evidence type="ECO:0000313" key="1">
    <source>
        <dbReference type="EMBL" id="UVI32072.1"/>
    </source>
</evidence>
<protein>
    <recommendedName>
        <fullName evidence="3">KTSC domain-containing protein</fullName>
    </recommendedName>
</protein>
<gene>
    <name evidence="1" type="ORF">L1F29_09745</name>
</gene>
<dbReference type="RefSeq" id="WP_258388132.1">
    <property type="nucleotide sequence ID" value="NZ_CP091430.1"/>
</dbReference>
<sequence length="67" mass="7870">MNSYAIGMIYKKGNCSVYYGDRAPVWEILINSKEQSTYGKFYPSEEVMMAQLEYYRSEKENTTYISV</sequence>
<accession>A0ABY5SDN8</accession>
<keyword evidence="2" id="KW-1185">Reference proteome</keyword>
<organism evidence="1 2">
    <name type="scientific">Paenibacillus spongiae</name>
    <dbReference type="NCBI Taxonomy" id="2909671"/>
    <lineage>
        <taxon>Bacteria</taxon>
        <taxon>Bacillati</taxon>
        <taxon>Bacillota</taxon>
        <taxon>Bacilli</taxon>
        <taxon>Bacillales</taxon>
        <taxon>Paenibacillaceae</taxon>
        <taxon>Paenibacillus</taxon>
    </lineage>
</organism>
<evidence type="ECO:0000313" key="2">
    <source>
        <dbReference type="Proteomes" id="UP001057877"/>
    </source>
</evidence>